<dbReference type="InterPro" id="IPR002423">
    <property type="entry name" value="Cpn60/GroEL/TCP-1"/>
</dbReference>
<sequence>MDSRMEGNAIPSQIFFFVLIGILEALGLLWDDVSGVDLVDLRDVKIVKKLGGSFDDLELVKGLVLIRSIVVLDYNMKWIGFLKEERNYILGMIKKIKGDGCNVLLIRKSILRDAILDPSLHYLSKAKILVVKDVERDAIEFITKTELLAYR</sequence>
<dbReference type="GO" id="GO:0140662">
    <property type="term" value="F:ATP-dependent protein folding chaperone"/>
    <property type="evidence" value="ECO:0007669"/>
    <property type="project" value="InterPro"/>
</dbReference>
<evidence type="ECO:0000313" key="6">
    <source>
        <dbReference type="Proteomes" id="UP000631114"/>
    </source>
</evidence>
<keyword evidence="4" id="KW-0812">Transmembrane</keyword>
<keyword evidence="1" id="KW-0547">Nucleotide-binding</keyword>
<keyword evidence="2" id="KW-0067">ATP-binding</keyword>
<dbReference type="PANTHER" id="PTHR11353">
    <property type="entry name" value="CHAPERONIN"/>
    <property type="match status" value="1"/>
</dbReference>
<dbReference type="Gene3D" id="3.50.7.10">
    <property type="entry name" value="GroEL"/>
    <property type="match status" value="1"/>
</dbReference>
<keyword evidence="3" id="KW-0143">Chaperone</keyword>
<feature type="transmembrane region" description="Helical" evidence="4">
    <location>
        <begin position="12"/>
        <end position="30"/>
    </location>
</feature>
<keyword evidence="6" id="KW-1185">Reference proteome</keyword>
<keyword evidence="4" id="KW-0472">Membrane</keyword>
<dbReference type="OrthoDB" id="10248520at2759"/>
<reference evidence="5 6" key="1">
    <citation type="submission" date="2020-10" db="EMBL/GenBank/DDBJ databases">
        <title>The Coptis chinensis genome and diversification of protoberbering-type alkaloids.</title>
        <authorList>
            <person name="Wang B."/>
            <person name="Shu S."/>
            <person name="Song C."/>
            <person name="Liu Y."/>
        </authorList>
    </citation>
    <scope>NUCLEOTIDE SEQUENCE [LARGE SCALE GENOMIC DNA]</scope>
    <source>
        <strain evidence="5">HL-2020</strain>
        <tissue evidence="5">Leaf</tissue>
    </source>
</reference>
<organism evidence="5 6">
    <name type="scientific">Coptis chinensis</name>
    <dbReference type="NCBI Taxonomy" id="261450"/>
    <lineage>
        <taxon>Eukaryota</taxon>
        <taxon>Viridiplantae</taxon>
        <taxon>Streptophyta</taxon>
        <taxon>Embryophyta</taxon>
        <taxon>Tracheophyta</taxon>
        <taxon>Spermatophyta</taxon>
        <taxon>Magnoliopsida</taxon>
        <taxon>Ranunculales</taxon>
        <taxon>Ranunculaceae</taxon>
        <taxon>Coptidoideae</taxon>
        <taxon>Coptis</taxon>
    </lineage>
</organism>
<dbReference type="EMBL" id="JADFTS010000006">
    <property type="protein sequence ID" value="KAF9600178.1"/>
    <property type="molecule type" value="Genomic_DNA"/>
</dbReference>
<evidence type="ECO:0000256" key="2">
    <source>
        <dbReference type="ARBA" id="ARBA00022840"/>
    </source>
</evidence>
<dbReference type="InterPro" id="IPR017998">
    <property type="entry name" value="Chaperone_TCP-1"/>
</dbReference>
<comment type="caution">
    <text evidence="5">The sequence shown here is derived from an EMBL/GenBank/DDBJ whole genome shotgun (WGS) entry which is preliminary data.</text>
</comment>
<dbReference type="AlphaFoldDB" id="A0A835HNL7"/>
<dbReference type="Pfam" id="PF00118">
    <property type="entry name" value="Cpn60_TCP1"/>
    <property type="match status" value="1"/>
</dbReference>
<dbReference type="GO" id="GO:0005524">
    <property type="term" value="F:ATP binding"/>
    <property type="evidence" value="ECO:0007669"/>
    <property type="project" value="UniProtKB-KW"/>
</dbReference>
<evidence type="ECO:0000313" key="5">
    <source>
        <dbReference type="EMBL" id="KAF9600178.1"/>
    </source>
</evidence>
<evidence type="ECO:0000256" key="3">
    <source>
        <dbReference type="ARBA" id="ARBA00023186"/>
    </source>
</evidence>
<evidence type="ECO:0000256" key="1">
    <source>
        <dbReference type="ARBA" id="ARBA00022741"/>
    </source>
</evidence>
<protein>
    <submittedName>
        <fullName evidence="5">Uncharacterized protein</fullName>
    </submittedName>
</protein>
<dbReference type="SUPFAM" id="SSF52029">
    <property type="entry name" value="GroEL apical domain-like"/>
    <property type="match status" value="1"/>
</dbReference>
<accession>A0A835HNL7</accession>
<evidence type="ECO:0000256" key="4">
    <source>
        <dbReference type="SAM" id="Phobius"/>
    </source>
</evidence>
<feature type="transmembrane region" description="Helical" evidence="4">
    <location>
        <begin position="59"/>
        <end position="76"/>
    </location>
</feature>
<dbReference type="Proteomes" id="UP000631114">
    <property type="component" value="Unassembled WGS sequence"/>
</dbReference>
<dbReference type="InterPro" id="IPR027409">
    <property type="entry name" value="GroEL-like_apical_dom_sf"/>
</dbReference>
<proteinExistence type="predicted"/>
<gene>
    <name evidence="5" type="ORF">IFM89_005002</name>
</gene>
<name>A0A835HNL7_9MAGN</name>
<keyword evidence="4" id="KW-1133">Transmembrane helix</keyword>